<evidence type="ECO:0000313" key="2">
    <source>
        <dbReference type="RefSeq" id="XP_028136122.1"/>
    </source>
</evidence>
<dbReference type="InterPro" id="IPR008737">
    <property type="entry name" value="DUF1758"/>
</dbReference>
<protein>
    <submittedName>
        <fullName evidence="2">Uncharacterized protein LOC114330897</fullName>
    </submittedName>
</protein>
<sequence length="287" mass="31768">MSHVLSANTVNTPVVLLSTIQVYLLAPSGKRIYVKALLDQASQVTFVTQNLINQLSTPTFNKQLQITGVNQTVSVSKSTANLTIYFSTNDSRLDISCSILPKITNCLPQLPIMANKLKIPQEMELADSQFHITSDIDILLGAVYYGDIKLGQIIRLGTGLPILQNTTFGFIISGRIPENCIKSKHGTSQYVNNLVTCTTLSSTPESPESQTADENLSQIVQKFWESEEVNPPISESVENHPSELLFLNTVKILPSGRYQVNLNLKHSVDDLHMGNSFITAKKRFLYL</sequence>
<reference evidence="2" key="1">
    <citation type="submission" date="2025-08" db="UniProtKB">
        <authorList>
            <consortium name="RefSeq"/>
        </authorList>
    </citation>
    <scope>IDENTIFICATION</scope>
    <source>
        <tissue evidence="2">Whole insect</tissue>
    </source>
</reference>
<proteinExistence type="predicted"/>
<dbReference type="RefSeq" id="XP_028136122.1">
    <property type="nucleotide sequence ID" value="XM_028280321.1"/>
</dbReference>
<dbReference type="Pfam" id="PF05585">
    <property type="entry name" value="DUF1758"/>
    <property type="match status" value="1"/>
</dbReference>
<feature type="domain" description="DUF1758" evidence="1">
    <location>
        <begin position="36"/>
        <end position="177"/>
    </location>
</feature>
<name>A0A6P7FMP4_DIAVI</name>
<organism evidence="2">
    <name type="scientific">Diabrotica virgifera virgifera</name>
    <name type="common">western corn rootworm</name>
    <dbReference type="NCBI Taxonomy" id="50390"/>
    <lineage>
        <taxon>Eukaryota</taxon>
        <taxon>Metazoa</taxon>
        <taxon>Ecdysozoa</taxon>
        <taxon>Arthropoda</taxon>
        <taxon>Hexapoda</taxon>
        <taxon>Insecta</taxon>
        <taxon>Pterygota</taxon>
        <taxon>Neoptera</taxon>
        <taxon>Endopterygota</taxon>
        <taxon>Coleoptera</taxon>
        <taxon>Polyphaga</taxon>
        <taxon>Cucujiformia</taxon>
        <taxon>Chrysomeloidea</taxon>
        <taxon>Chrysomelidae</taxon>
        <taxon>Galerucinae</taxon>
        <taxon>Diabroticina</taxon>
        <taxon>Diabroticites</taxon>
        <taxon>Diabrotica</taxon>
    </lineage>
</organism>
<accession>A0A6P7FMP4</accession>
<dbReference type="AlphaFoldDB" id="A0A6P7FMP4"/>
<gene>
    <name evidence="2" type="primary">LOC114330897</name>
</gene>
<dbReference type="InParanoid" id="A0A6P7FMP4"/>
<evidence type="ECO:0000259" key="1">
    <source>
        <dbReference type="Pfam" id="PF05585"/>
    </source>
</evidence>